<keyword evidence="1" id="KW-0472">Membrane</keyword>
<proteinExistence type="predicted"/>
<feature type="transmembrane region" description="Helical" evidence="1">
    <location>
        <begin position="70"/>
        <end position="90"/>
    </location>
</feature>
<evidence type="ECO:0000256" key="1">
    <source>
        <dbReference type="SAM" id="Phobius"/>
    </source>
</evidence>
<feature type="transmembrane region" description="Helical" evidence="1">
    <location>
        <begin position="47"/>
        <end position="64"/>
    </location>
</feature>
<evidence type="ECO:0000313" key="3">
    <source>
        <dbReference type="Proteomes" id="UP000625079"/>
    </source>
</evidence>
<protein>
    <submittedName>
        <fullName evidence="2">Uncharacterized protein</fullName>
    </submittedName>
</protein>
<dbReference type="RefSeq" id="WP_128965122.1">
    <property type="nucleotide sequence ID" value="NZ_CP030051.1"/>
</dbReference>
<keyword evidence="1" id="KW-0812">Transmembrane</keyword>
<name>A0AA87WE76_9BRAD</name>
<dbReference type="AlphaFoldDB" id="A0AA87WE76"/>
<organism evidence="2 3">
    <name type="scientific">Bradyrhizobium guangdongense</name>
    <dbReference type="NCBI Taxonomy" id="1325090"/>
    <lineage>
        <taxon>Bacteria</taxon>
        <taxon>Pseudomonadati</taxon>
        <taxon>Pseudomonadota</taxon>
        <taxon>Alphaproteobacteria</taxon>
        <taxon>Hyphomicrobiales</taxon>
        <taxon>Nitrobacteraceae</taxon>
        <taxon>Bradyrhizobium</taxon>
    </lineage>
</organism>
<dbReference type="EMBL" id="BMHC01000033">
    <property type="protein sequence ID" value="GGI33698.1"/>
    <property type="molecule type" value="Genomic_DNA"/>
</dbReference>
<accession>A0AA87WE76</accession>
<dbReference type="Proteomes" id="UP000625079">
    <property type="component" value="Unassembled WGS sequence"/>
</dbReference>
<reference evidence="2" key="2">
    <citation type="submission" date="2022-12" db="EMBL/GenBank/DDBJ databases">
        <authorList>
            <person name="Sun Q."/>
            <person name="Zhou Y."/>
        </authorList>
    </citation>
    <scope>NUCLEOTIDE SEQUENCE</scope>
    <source>
        <strain evidence="2">CGMCC 1.15034</strain>
    </source>
</reference>
<comment type="caution">
    <text evidence="2">The sequence shown here is derived from an EMBL/GenBank/DDBJ whole genome shotgun (WGS) entry which is preliminary data.</text>
</comment>
<keyword evidence="1" id="KW-1133">Transmembrane helix</keyword>
<evidence type="ECO:0000313" key="2">
    <source>
        <dbReference type="EMBL" id="GGI33698.1"/>
    </source>
</evidence>
<reference evidence="2" key="1">
    <citation type="journal article" date="2014" name="Int. J. Syst. Evol. Microbiol.">
        <title>Complete genome sequence of Corynebacterium casei LMG S-19264T (=DSM 44701T), isolated from a smear-ripened cheese.</title>
        <authorList>
            <consortium name="US DOE Joint Genome Institute (JGI-PGF)"/>
            <person name="Walter F."/>
            <person name="Albersmeier A."/>
            <person name="Kalinowski J."/>
            <person name="Ruckert C."/>
        </authorList>
    </citation>
    <scope>NUCLEOTIDE SEQUENCE</scope>
    <source>
        <strain evidence="2">CGMCC 1.15034</strain>
    </source>
</reference>
<sequence length="98" mass="10328">MSTSNYRILTDFAVPPGRDAVDGLAAIAAALDRGFDAVPHSRAQKSLDIVAIVCGWAVLVTVVLHPELQLAAIGLCAGFMVLRTAFRTAFGARAPSYL</sequence>
<gene>
    <name evidence="2" type="ORF">GCM10010987_75680</name>
</gene>